<sequence length="92" mass="10194">MAWTGLLANLIRLYQKAFTASLNALPAVNFTVLAAGIAMVSPVDGLRPLRAAREPLSPMVWITQPGFMRSRPFLSVSRWRWSTVPSPTSHFP</sequence>
<evidence type="ECO:0000256" key="1">
    <source>
        <dbReference type="SAM" id="Phobius"/>
    </source>
</evidence>
<accession>A0A1N7SPS7</accession>
<name>A0A1N7SPS7_9BURK</name>
<keyword evidence="1" id="KW-0812">Transmembrane</keyword>
<dbReference type="AlphaFoldDB" id="A0A1N7SPS7"/>
<dbReference type="Proteomes" id="UP000195569">
    <property type="component" value="Unassembled WGS sequence"/>
</dbReference>
<comment type="caution">
    <text evidence="2">The sequence shown here is derived from an EMBL/GenBank/DDBJ whole genome shotgun (WGS) entry which is preliminary data.</text>
</comment>
<protein>
    <submittedName>
        <fullName evidence="2">Uncharacterized protein</fullName>
    </submittedName>
</protein>
<keyword evidence="3" id="KW-1185">Reference proteome</keyword>
<evidence type="ECO:0000313" key="2">
    <source>
        <dbReference type="EMBL" id="SIT49439.1"/>
    </source>
</evidence>
<dbReference type="EMBL" id="CYGY02000068">
    <property type="protein sequence ID" value="SIT49439.1"/>
    <property type="molecule type" value="Genomic_DNA"/>
</dbReference>
<keyword evidence="1" id="KW-1133">Transmembrane helix</keyword>
<evidence type="ECO:0000313" key="3">
    <source>
        <dbReference type="Proteomes" id="UP000195569"/>
    </source>
</evidence>
<proteinExistence type="predicted"/>
<reference evidence="2" key="1">
    <citation type="submission" date="2016-12" db="EMBL/GenBank/DDBJ databases">
        <authorList>
            <person name="Moulin L."/>
        </authorList>
    </citation>
    <scope>NUCLEOTIDE SEQUENCE [LARGE SCALE GENOMIC DNA]</scope>
    <source>
        <strain evidence="2">STM 7183</strain>
    </source>
</reference>
<gene>
    <name evidence="2" type="ORF">BN2476_680140</name>
</gene>
<feature type="transmembrane region" description="Helical" evidence="1">
    <location>
        <begin position="20"/>
        <end position="40"/>
    </location>
</feature>
<organism evidence="2 3">
    <name type="scientific">Paraburkholderia piptadeniae</name>
    <dbReference type="NCBI Taxonomy" id="1701573"/>
    <lineage>
        <taxon>Bacteria</taxon>
        <taxon>Pseudomonadati</taxon>
        <taxon>Pseudomonadota</taxon>
        <taxon>Betaproteobacteria</taxon>
        <taxon>Burkholderiales</taxon>
        <taxon>Burkholderiaceae</taxon>
        <taxon>Paraburkholderia</taxon>
    </lineage>
</organism>
<keyword evidence="1" id="KW-0472">Membrane</keyword>